<dbReference type="InterPro" id="IPR036188">
    <property type="entry name" value="FAD/NAD-bd_sf"/>
</dbReference>
<dbReference type="OrthoDB" id="269227at2759"/>
<proteinExistence type="inferred from homology"/>
<comment type="caution">
    <text evidence="4">The sequence shown here is derived from an EMBL/GenBank/DDBJ whole genome shotgun (WGS) entry which is preliminary data.</text>
</comment>
<dbReference type="GO" id="GO:0016614">
    <property type="term" value="F:oxidoreductase activity, acting on CH-OH group of donors"/>
    <property type="evidence" value="ECO:0007669"/>
    <property type="project" value="InterPro"/>
</dbReference>
<dbReference type="PANTHER" id="PTHR11552:SF210">
    <property type="entry name" value="GLUCOSE-METHANOL-CHOLINE OXIDOREDUCTASE N-TERMINAL DOMAIN-CONTAINING PROTEIN-RELATED"/>
    <property type="match status" value="1"/>
</dbReference>
<evidence type="ECO:0000256" key="2">
    <source>
        <dbReference type="PIRSR" id="PIRSR000137-2"/>
    </source>
</evidence>
<dbReference type="Pfam" id="PF05199">
    <property type="entry name" value="GMC_oxred_C"/>
    <property type="match status" value="1"/>
</dbReference>
<evidence type="ECO:0000313" key="5">
    <source>
        <dbReference type="Proteomes" id="UP000297777"/>
    </source>
</evidence>
<gene>
    <name evidence="4" type="ORF">BTUL_0248g00010</name>
</gene>
<name>A0A4Z1EB03_9HELO</name>
<evidence type="ECO:0000313" key="4">
    <source>
        <dbReference type="EMBL" id="TGO07758.1"/>
    </source>
</evidence>
<keyword evidence="2" id="KW-0285">Flavoprotein</keyword>
<accession>A0A4Z1EB03</accession>
<feature type="domain" description="Glucose-methanol-choline oxidoreductase N-terminal" evidence="3">
    <location>
        <begin position="242"/>
        <end position="256"/>
    </location>
</feature>
<dbReference type="PANTHER" id="PTHR11552">
    <property type="entry name" value="GLUCOSE-METHANOL-CHOLINE GMC OXIDOREDUCTASE"/>
    <property type="match status" value="1"/>
</dbReference>
<dbReference type="GO" id="GO:0050660">
    <property type="term" value="F:flavin adenine dinucleotide binding"/>
    <property type="evidence" value="ECO:0007669"/>
    <property type="project" value="InterPro"/>
</dbReference>
<keyword evidence="5" id="KW-1185">Reference proteome</keyword>
<evidence type="ECO:0000259" key="3">
    <source>
        <dbReference type="PROSITE" id="PS00624"/>
    </source>
</evidence>
<dbReference type="SUPFAM" id="SSF54373">
    <property type="entry name" value="FAD-linked reductases, C-terminal domain"/>
    <property type="match status" value="1"/>
</dbReference>
<dbReference type="InterPro" id="IPR000172">
    <property type="entry name" value="GMC_OxRdtase_N"/>
</dbReference>
<dbReference type="AlphaFoldDB" id="A0A4Z1EB03"/>
<dbReference type="Pfam" id="PF00732">
    <property type="entry name" value="GMC_oxred_N"/>
    <property type="match status" value="1"/>
</dbReference>
<comment type="cofactor">
    <cofactor evidence="2">
        <name>FAD</name>
        <dbReference type="ChEBI" id="CHEBI:57692"/>
    </cofactor>
</comment>
<dbReference type="SUPFAM" id="SSF51905">
    <property type="entry name" value="FAD/NAD(P)-binding domain"/>
    <property type="match status" value="1"/>
</dbReference>
<reference evidence="4 5" key="1">
    <citation type="submission" date="2017-12" db="EMBL/GenBank/DDBJ databases">
        <title>Comparative genomics of Botrytis spp.</title>
        <authorList>
            <person name="Valero-Jimenez C.A."/>
            <person name="Tapia P."/>
            <person name="Veloso J."/>
            <person name="Silva-Moreno E."/>
            <person name="Staats M."/>
            <person name="Valdes J.H."/>
            <person name="Van Kan J.A.L."/>
        </authorList>
    </citation>
    <scope>NUCLEOTIDE SEQUENCE [LARGE SCALE GENOMIC DNA]</scope>
    <source>
        <strain evidence="4 5">Bt9001</strain>
    </source>
</reference>
<dbReference type="Gene3D" id="3.50.50.60">
    <property type="entry name" value="FAD/NAD(P)-binding domain"/>
    <property type="match status" value="1"/>
</dbReference>
<comment type="similarity">
    <text evidence="1">Belongs to the GMC oxidoreductase family.</text>
</comment>
<evidence type="ECO:0000256" key="1">
    <source>
        <dbReference type="ARBA" id="ARBA00010790"/>
    </source>
</evidence>
<dbReference type="InterPro" id="IPR012132">
    <property type="entry name" value="GMC_OxRdtase"/>
</dbReference>
<keyword evidence="2" id="KW-0274">FAD</keyword>
<sequence>MTSQNFDIIIVGGGTAGCVLANRLSENGRYRILLVESGEDLTSDPRTNIPSLGPLLMTTDANWGFSTVPQANIGNRTNSASAGLLLGGSSAINGFAFLPNSKLSIEAWASLGNPGWDQEVFSKSMDRFTLATSTSTTNPTKSPLQITIPEEGREWPRVWRDKLATLGFTVAQDGLTSPKAYLDDTVRPRNNLTIWTKATAERIIFEISDSNTPIAVGVTVRDSETGTLKSVLANKEVILSGGTINSPRLLELSGVGNPKILEPIGIEVIVNKPNVGEHLQNHPFVTVTFEARNEDGFDTIDQLLRKDKEAIAKVKAAYANGLGPGSKSNLNILAQLPVEMDAELKQALDTILPQHSDTSASLIKAHEAFVRSVVVSPKEASGCYMIVPGHMRLSGAGSFIPPGPGTEKYLTMGIHLAHPLSRGSVHIKSSSTPLSSSDISIDPNFFSHPFDVEILARHVQLAEKIAMTEPLSRHLKPDGKRSPGMPKTGGFADITIAKNYVLERAAGAHHWTGSCAMIPRELGGVVGPQLRVFGCINLRVCDASIMPISPRSNPQGVVYAIAEHAAEIILSTLQ</sequence>
<dbReference type="InterPro" id="IPR007867">
    <property type="entry name" value="GMC_OxRtase_C"/>
</dbReference>
<dbReference type="Proteomes" id="UP000297777">
    <property type="component" value="Unassembled WGS sequence"/>
</dbReference>
<protein>
    <recommendedName>
        <fullName evidence="3">Glucose-methanol-choline oxidoreductase N-terminal domain-containing protein</fullName>
    </recommendedName>
</protein>
<dbReference type="EMBL" id="PQXH01000248">
    <property type="protein sequence ID" value="TGO07758.1"/>
    <property type="molecule type" value="Genomic_DNA"/>
</dbReference>
<dbReference type="PIRSF" id="PIRSF000137">
    <property type="entry name" value="Alcohol_oxidase"/>
    <property type="match status" value="1"/>
</dbReference>
<dbReference type="Gene3D" id="3.30.560.10">
    <property type="entry name" value="Glucose Oxidase, domain 3"/>
    <property type="match status" value="1"/>
</dbReference>
<organism evidence="4 5">
    <name type="scientific">Botrytis tulipae</name>
    <dbReference type="NCBI Taxonomy" id="87230"/>
    <lineage>
        <taxon>Eukaryota</taxon>
        <taxon>Fungi</taxon>
        <taxon>Dikarya</taxon>
        <taxon>Ascomycota</taxon>
        <taxon>Pezizomycotina</taxon>
        <taxon>Leotiomycetes</taxon>
        <taxon>Helotiales</taxon>
        <taxon>Sclerotiniaceae</taxon>
        <taxon>Botrytis</taxon>
    </lineage>
</organism>
<feature type="binding site" evidence="2">
    <location>
        <begin position="554"/>
        <end position="555"/>
    </location>
    <ligand>
        <name>FAD</name>
        <dbReference type="ChEBI" id="CHEBI:57692"/>
    </ligand>
</feature>
<dbReference type="PROSITE" id="PS00624">
    <property type="entry name" value="GMC_OXRED_2"/>
    <property type="match status" value="1"/>
</dbReference>